<feature type="transmembrane region" description="Helical" evidence="1">
    <location>
        <begin position="298"/>
        <end position="319"/>
    </location>
</feature>
<keyword evidence="1" id="KW-0812">Transmembrane</keyword>
<feature type="transmembrane region" description="Helical" evidence="1">
    <location>
        <begin position="131"/>
        <end position="147"/>
    </location>
</feature>
<dbReference type="EMBL" id="VBOY01000007">
    <property type="protein sequence ID" value="TMQ68498.1"/>
    <property type="molecule type" value="Genomic_DNA"/>
</dbReference>
<evidence type="ECO:0000313" key="3">
    <source>
        <dbReference type="Proteomes" id="UP000316609"/>
    </source>
</evidence>
<feature type="transmembrane region" description="Helical" evidence="1">
    <location>
        <begin position="331"/>
        <end position="356"/>
    </location>
</feature>
<reference evidence="2 3" key="1">
    <citation type="journal article" date="2019" name="Nat. Microbiol.">
        <title>Mediterranean grassland soil C-N compound turnover is dependent on rainfall and depth, and is mediated by genomically divergent microorganisms.</title>
        <authorList>
            <person name="Diamond S."/>
            <person name="Andeer P.F."/>
            <person name="Li Z."/>
            <person name="Crits-Christoph A."/>
            <person name="Burstein D."/>
            <person name="Anantharaman K."/>
            <person name="Lane K.R."/>
            <person name="Thomas B.C."/>
            <person name="Pan C."/>
            <person name="Northen T.R."/>
            <person name="Banfield J.F."/>
        </authorList>
    </citation>
    <scope>NUCLEOTIDE SEQUENCE [LARGE SCALE GENOMIC DNA]</scope>
    <source>
        <strain evidence="2">WS_8</strain>
    </source>
</reference>
<keyword evidence="1" id="KW-0472">Membrane</keyword>
<feature type="transmembrane region" description="Helical" evidence="1">
    <location>
        <begin position="256"/>
        <end position="278"/>
    </location>
</feature>
<accession>A0A538TY08</accession>
<evidence type="ECO:0008006" key="4">
    <source>
        <dbReference type="Google" id="ProtNLM"/>
    </source>
</evidence>
<evidence type="ECO:0000313" key="2">
    <source>
        <dbReference type="EMBL" id="TMQ68498.1"/>
    </source>
</evidence>
<name>A0A538TY08_UNCEI</name>
<organism evidence="2 3">
    <name type="scientific">Eiseniibacteriota bacterium</name>
    <dbReference type="NCBI Taxonomy" id="2212470"/>
    <lineage>
        <taxon>Bacteria</taxon>
        <taxon>Candidatus Eiseniibacteriota</taxon>
    </lineage>
</organism>
<dbReference type="AlphaFoldDB" id="A0A538TY08"/>
<feature type="transmembrane region" description="Helical" evidence="1">
    <location>
        <begin position="75"/>
        <end position="95"/>
    </location>
</feature>
<feature type="transmembrane region" description="Helical" evidence="1">
    <location>
        <begin position="154"/>
        <end position="180"/>
    </location>
</feature>
<gene>
    <name evidence="2" type="ORF">E6K78_00680</name>
</gene>
<feature type="transmembrane region" description="Helical" evidence="1">
    <location>
        <begin position="102"/>
        <end position="125"/>
    </location>
</feature>
<dbReference type="Proteomes" id="UP000316609">
    <property type="component" value="Unassembled WGS sequence"/>
</dbReference>
<keyword evidence="1" id="KW-1133">Transmembrane helix</keyword>
<evidence type="ECO:0000256" key="1">
    <source>
        <dbReference type="SAM" id="Phobius"/>
    </source>
</evidence>
<protein>
    <recommendedName>
        <fullName evidence="4">Glycosyltransferase RgtA/B/C/D-like domain-containing protein</fullName>
    </recommendedName>
</protein>
<proteinExistence type="predicted"/>
<comment type="caution">
    <text evidence="2">The sequence shown here is derived from an EMBL/GenBank/DDBJ whole genome shotgun (WGS) entry which is preliminary data.</text>
</comment>
<sequence>MPIVLGVLALFLATQYGRALSLPFISDDYVILEKTSRSSFLRLWSTSDLLFGWYRPWSRELHYWVLQRLVGLRPLLYHLTSFGLWLAVMALYAVLVRDLRGLRVSLVATAAVAAAAAWGAPLLWVASAQELWMLLFSLLALLAFHRGRPAWSTAFVALALLSKETAAGLPALALAHAWWIKRRPLARAFLESAPWWGGLGVWAAAHPVLGERLFHPEFGIAERASRPATLLLWGKTMLAWVNLETWPRPSGGWPNALLAGLPGVVLLGGLAAFGASLASPPRTEPERPGDAKRRPNPVAFATAWAIVGSLPLIVPSIGWHSYYGLWGALGAWMALAGLVAARRALAIGLVAALALLRSVFAETPSWDRSTEIFQLRAAFFMRLMSESLADLYPRLPSHARLYFARVPRDVGFTAGNGFALRLWYRDSTLRAGYYSEYEPRRRDEPAGRDYFFRYDSVRTWVEVVHGAEDVASGRAANPRWEGDHRDLARLLGMKADWSGAASEFAKLAAAAPANPEYAVNLAYCLERGGDSLAAALWFARADSLRNTTSQRKSARAP</sequence>